<reference evidence="3" key="1">
    <citation type="submission" date="2016-04" db="EMBL/GenBank/DDBJ databases">
        <title>Comparative genomics of biotechnologically important yeasts.</title>
        <authorList>
            <consortium name="DOE Joint Genome Institute"/>
            <person name="Riley R."/>
            <person name="Haridas S."/>
            <person name="Wolfe K.H."/>
            <person name="Lopes M.R."/>
            <person name="Hittinger C.T."/>
            <person name="Goker M."/>
            <person name="Salamov A."/>
            <person name="Wisecaver J."/>
            <person name="Long T.M."/>
            <person name="Aerts A.L."/>
            <person name="Barry K."/>
            <person name="Choi C."/>
            <person name="Clum A."/>
            <person name="Coughlan A.Y."/>
            <person name="Deshpande S."/>
            <person name="Douglass A.P."/>
            <person name="Hanson S.J."/>
            <person name="Klenk H.-P."/>
            <person name="Labutti K."/>
            <person name="Lapidus A."/>
            <person name="Lindquist E."/>
            <person name="Lipzen A."/>
            <person name="Meier-Kolthoff J.P."/>
            <person name="Ohm R.A."/>
            <person name="Otillar R.P."/>
            <person name="Pangilinan J."/>
            <person name="Peng Y."/>
            <person name="Rokas A."/>
            <person name="Rosa C.A."/>
            <person name="Scheuner C."/>
            <person name="Sibirny A.A."/>
            <person name="Slot J.C."/>
            <person name="Stielow J.B."/>
            <person name="Sun H."/>
            <person name="Kurtzman C.P."/>
            <person name="Blackwell M."/>
            <person name="Grigoriev I.V."/>
            <person name="Jeffries T.W."/>
        </authorList>
    </citation>
    <scope>NUCLEOTIDE SEQUENCE [LARGE SCALE GENOMIC DNA]</scope>
    <source>
        <strain evidence="3">NRRL YB-2248</strain>
    </source>
</reference>
<evidence type="ECO:0008006" key="4">
    <source>
        <dbReference type="Google" id="ProtNLM"/>
    </source>
</evidence>
<name>A0A1E4T334_9ASCO</name>
<dbReference type="PANTHER" id="PTHR11215:SF1">
    <property type="entry name" value="MYG1 EXONUCLEASE"/>
    <property type="match status" value="1"/>
</dbReference>
<dbReference type="OrthoDB" id="10265310at2759"/>
<gene>
    <name evidence="2" type="ORF">CANARDRAFT_175097</name>
</gene>
<dbReference type="Proteomes" id="UP000094801">
    <property type="component" value="Unassembled WGS sequence"/>
</dbReference>
<dbReference type="AlphaFoldDB" id="A0A1E4T334"/>
<evidence type="ECO:0000313" key="2">
    <source>
        <dbReference type="EMBL" id="ODV86159.1"/>
    </source>
</evidence>
<dbReference type="Pfam" id="PF03690">
    <property type="entry name" value="MYG1_exonuc"/>
    <property type="match status" value="1"/>
</dbReference>
<organism evidence="2 3">
    <name type="scientific">[Candida] arabinofermentans NRRL YB-2248</name>
    <dbReference type="NCBI Taxonomy" id="983967"/>
    <lineage>
        <taxon>Eukaryota</taxon>
        <taxon>Fungi</taxon>
        <taxon>Dikarya</taxon>
        <taxon>Ascomycota</taxon>
        <taxon>Saccharomycotina</taxon>
        <taxon>Pichiomycetes</taxon>
        <taxon>Pichiales</taxon>
        <taxon>Pichiaceae</taxon>
        <taxon>Ogataea</taxon>
        <taxon>Ogataea/Candida clade</taxon>
    </lineage>
</organism>
<dbReference type="EMBL" id="KV453850">
    <property type="protein sequence ID" value="ODV86159.1"/>
    <property type="molecule type" value="Genomic_DNA"/>
</dbReference>
<dbReference type="STRING" id="983967.A0A1E4T334"/>
<dbReference type="PANTHER" id="PTHR11215">
    <property type="entry name" value="METAL DEPENDENT HYDROLASE - RELATED"/>
    <property type="match status" value="1"/>
</dbReference>
<evidence type="ECO:0000313" key="3">
    <source>
        <dbReference type="Proteomes" id="UP000094801"/>
    </source>
</evidence>
<dbReference type="InterPro" id="IPR003226">
    <property type="entry name" value="MYG1_exonuclease"/>
</dbReference>
<evidence type="ECO:0000256" key="1">
    <source>
        <dbReference type="ARBA" id="ARBA00010105"/>
    </source>
</evidence>
<dbReference type="GO" id="GO:0005634">
    <property type="term" value="C:nucleus"/>
    <property type="evidence" value="ECO:0007669"/>
    <property type="project" value="TreeGrafter"/>
</dbReference>
<sequence length="329" mass="37215">MSATKVLKICTHSGSFHADESLAVYMLKTLKQFKNATLTRSRNPADWEEADIVVDVSGKYDGVKHFDHHQREFNTTFNDQYKTKLSSAGLVYKHFGKDIISENLDLDPVSNSKEIEFLYDRVYRDYIEAIDADDNGINKYANHDDLKPLFRDRNFQISSIVSNLNPPWDSDATDADFDAQFAKASEIMGVAFMNFLTYMGKSFLPAKQYVEKAFADRFNADPSGKIVVLDRFVPWKEHLFNIEKENNAVGEILYVLFKDSSNTWRIAAVPLSSSSFDSRKKLPEAWRGLRDEELSTFTGVPGCVFIHAAGFIGGAKTKEAVLELAKQSL</sequence>
<dbReference type="GO" id="GO:0005737">
    <property type="term" value="C:cytoplasm"/>
    <property type="evidence" value="ECO:0007669"/>
    <property type="project" value="TreeGrafter"/>
</dbReference>
<proteinExistence type="inferred from homology"/>
<accession>A0A1E4T334</accession>
<comment type="similarity">
    <text evidence="1">Belongs to the MYG1 family.</text>
</comment>
<protein>
    <recommendedName>
        <fullName evidence="4">Metal-dependent protein hydrolase</fullName>
    </recommendedName>
</protein>
<keyword evidence="3" id="KW-1185">Reference proteome</keyword>